<proteinExistence type="predicted"/>
<name>A0AAN6S5J0_9PEZI</name>
<dbReference type="AlphaFoldDB" id="A0AAN6S5J0"/>
<keyword evidence="2" id="KW-1185">Reference proteome</keyword>
<evidence type="ECO:0000313" key="1">
    <source>
        <dbReference type="EMBL" id="KAK3940788.1"/>
    </source>
</evidence>
<comment type="caution">
    <text evidence="1">The sequence shown here is derived from an EMBL/GenBank/DDBJ whole genome shotgun (WGS) entry which is preliminary data.</text>
</comment>
<reference evidence="2" key="1">
    <citation type="journal article" date="2023" name="Mol. Phylogenet. Evol.">
        <title>Genome-scale phylogeny and comparative genomics of the fungal order Sordariales.</title>
        <authorList>
            <person name="Hensen N."/>
            <person name="Bonometti L."/>
            <person name="Westerberg I."/>
            <person name="Brannstrom I.O."/>
            <person name="Guillou S."/>
            <person name="Cros-Aarteil S."/>
            <person name="Calhoun S."/>
            <person name="Haridas S."/>
            <person name="Kuo A."/>
            <person name="Mondo S."/>
            <person name="Pangilinan J."/>
            <person name="Riley R."/>
            <person name="LaButti K."/>
            <person name="Andreopoulos B."/>
            <person name="Lipzen A."/>
            <person name="Chen C."/>
            <person name="Yan M."/>
            <person name="Daum C."/>
            <person name="Ng V."/>
            <person name="Clum A."/>
            <person name="Steindorff A."/>
            <person name="Ohm R.A."/>
            <person name="Martin F."/>
            <person name="Silar P."/>
            <person name="Natvig D.O."/>
            <person name="Lalanne C."/>
            <person name="Gautier V."/>
            <person name="Ament-Velasquez S.L."/>
            <person name="Kruys A."/>
            <person name="Hutchinson M.I."/>
            <person name="Powell A.J."/>
            <person name="Barry K."/>
            <person name="Miller A.N."/>
            <person name="Grigoriev I.V."/>
            <person name="Debuchy R."/>
            <person name="Gladieux P."/>
            <person name="Hiltunen Thoren M."/>
            <person name="Johannesson H."/>
        </authorList>
    </citation>
    <scope>NUCLEOTIDE SEQUENCE [LARGE SCALE GENOMIC DNA]</scope>
    <source>
        <strain evidence="2">CBS 340.73</strain>
    </source>
</reference>
<protein>
    <submittedName>
        <fullName evidence="1">Uncharacterized protein</fullName>
    </submittedName>
</protein>
<dbReference type="EMBL" id="MU853791">
    <property type="protein sequence ID" value="KAK3940788.1"/>
    <property type="molecule type" value="Genomic_DNA"/>
</dbReference>
<sequence>MWRRASWLAARDKKGNNSGLFFAQTIFQDSSALHHYHIHIPPLSEPRGMPDSIRDSRAASARFPSPDISVSAFSVLLFGCEEYVSIQKAQTFRADCVACKIRPQSGISRLSPWLRAIQRLDLLVQWAIEMVSGKEGDLVWFLDTIHDCILGATHVIGPLPAHLDAWARRCKRTDRDTPYEYSQKFTHGLLRSMSPIRTRITTTTVATMPRAEAVEYCGIGMWLAVSCRRQLNATVCRIEANYVWLVSISCNEMTVTSHDPAPPASISILMVASSLISPTIPMPALYHTLICDTADGRAAEARIGTSLGSAP</sequence>
<dbReference type="Proteomes" id="UP001303473">
    <property type="component" value="Unassembled WGS sequence"/>
</dbReference>
<accession>A0AAN6S5J0</accession>
<evidence type="ECO:0000313" key="2">
    <source>
        <dbReference type="Proteomes" id="UP001303473"/>
    </source>
</evidence>
<organism evidence="1 2">
    <name type="scientific">Diplogelasinospora grovesii</name>
    <dbReference type="NCBI Taxonomy" id="303347"/>
    <lineage>
        <taxon>Eukaryota</taxon>
        <taxon>Fungi</taxon>
        <taxon>Dikarya</taxon>
        <taxon>Ascomycota</taxon>
        <taxon>Pezizomycotina</taxon>
        <taxon>Sordariomycetes</taxon>
        <taxon>Sordariomycetidae</taxon>
        <taxon>Sordariales</taxon>
        <taxon>Diplogelasinosporaceae</taxon>
        <taxon>Diplogelasinospora</taxon>
    </lineage>
</organism>
<gene>
    <name evidence="1" type="ORF">QBC46DRAFT_407862</name>
</gene>